<dbReference type="EMBL" id="BRPK01000020">
    <property type="protein sequence ID" value="GLB45164.1"/>
    <property type="molecule type" value="Genomic_DNA"/>
</dbReference>
<feature type="compositionally biased region" description="Low complexity" evidence="2">
    <location>
        <begin position="124"/>
        <end position="146"/>
    </location>
</feature>
<dbReference type="AlphaFoldDB" id="A0A9P3Q152"/>
<comment type="caution">
    <text evidence="3">The sequence shown here is derived from an EMBL/GenBank/DDBJ whole genome shotgun (WGS) entry which is preliminary data.</text>
</comment>
<dbReference type="Proteomes" id="UP001063166">
    <property type="component" value="Unassembled WGS sequence"/>
</dbReference>
<reference evidence="3" key="1">
    <citation type="submission" date="2022-07" db="EMBL/GenBank/DDBJ databases">
        <title>The genome of Lyophyllum shimeji provides insight into the initial evolution of ectomycorrhizal fungal genome.</title>
        <authorList>
            <person name="Kobayashi Y."/>
            <person name="Shibata T."/>
            <person name="Hirakawa H."/>
            <person name="Shigenobu S."/>
            <person name="Nishiyama T."/>
            <person name="Yamada A."/>
            <person name="Hasebe M."/>
            <person name="Kawaguchi M."/>
        </authorList>
    </citation>
    <scope>NUCLEOTIDE SEQUENCE</scope>
    <source>
        <strain evidence="3">AT787</strain>
    </source>
</reference>
<dbReference type="InterPro" id="IPR006966">
    <property type="entry name" value="Peroxin-3"/>
</dbReference>
<dbReference type="PANTHER" id="PTHR28080:SF1">
    <property type="entry name" value="PEROXISOMAL BIOGENESIS FACTOR 3"/>
    <property type="match status" value="1"/>
</dbReference>
<dbReference type="OrthoDB" id="45930at2759"/>
<dbReference type="GO" id="GO:0045046">
    <property type="term" value="P:protein import into peroxisome membrane"/>
    <property type="evidence" value="ECO:0007669"/>
    <property type="project" value="TreeGrafter"/>
</dbReference>
<dbReference type="GO" id="GO:0005778">
    <property type="term" value="C:peroxisomal membrane"/>
    <property type="evidence" value="ECO:0007669"/>
    <property type="project" value="InterPro"/>
</dbReference>
<feature type="compositionally biased region" description="Basic and acidic residues" evidence="2">
    <location>
        <begin position="148"/>
        <end position="160"/>
    </location>
</feature>
<protein>
    <submittedName>
        <fullName evidence="3">Peroxin-3</fullName>
    </submittedName>
</protein>
<feature type="coiled-coil region" evidence="1">
    <location>
        <begin position="34"/>
        <end position="64"/>
    </location>
</feature>
<keyword evidence="4" id="KW-1185">Reference proteome</keyword>
<evidence type="ECO:0000256" key="1">
    <source>
        <dbReference type="SAM" id="Coils"/>
    </source>
</evidence>
<feature type="compositionally biased region" description="Basic and acidic residues" evidence="2">
    <location>
        <begin position="106"/>
        <end position="122"/>
    </location>
</feature>
<accession>A0A9P3Q152</accession>
<organism evidence="3 4">
    <name type="scientific">Lyophyllum shimeji</name>
    <name type="common">Hon-shimeji</name>
    <name type="synonym">Tricholoma shimeji</name>
    <dbReference type="NCBI Taxonomy" id="47721"/>
    <lineage>
        <taxon>Eukaryota</taxon>
        <taxon>Fungi</taxon>
        <taxon>Dikarya</taxon>
        <taxon>Basidiomycota</taxon>
        <taxon>Agaricomycotina</taxon>
        <taxon>Agaricomycetes</taxon>
        <taxon>Agaricomycetidae</taxon>
        <taxon>Agaricales</taxon>
        <taxon>Tricholomatineae</taxon>
        <taxon>Lyophyllaceae</taxon>
        <taxon>Lyophyllum</taxon>
    </lineage>
</organism>
<name>A0A9P3Q152_LYOSH</name>
<feature type="region of interest" description="Disordered" evidence="2">
    <location>
        <begin position="106"/>
        <end position="165"/>
    </location>
</feature>
<dbReference type="GO" id="GO:0030674">
    <property type="term" value="F:protein-macromolecule adaptor activity"/>
    <property type="evidence" value="ECO:0007669"/>
    <property type="project" value="TreeGrafter"/>
</dbReference>
<dbReference type="PANTHER" id="PTHR28080">
    <property type="entry name" value="PEROXISOMAL BIOGENESIS FACTOR 3"/>
    <property type="match status" value="1"/>
</dbReference>
<proteinExistence type="predicted"/>
<dbReference type="Pfam" id="PF04882">
    <property type="entry name" value="Peroxin-3"/>
    <property type="match status" value="1"/>
</dbReference>
<gene>
    <name evidence="3" type="primary">PEX3</name>
    <name evidence="3" type="ORF">LshimejAT787_2000690</name>
</gene>
<evidence type="ECO:0000256" key="2">
    <source>
        <dbReference type="SAM" id="MobiDB-lite"/>
    </source>
</evidence>
<evidence type="ECO:0000313" key="4">
    <source>
        <dbReference type="Proteomes" id="UP001063166"/>
    </source>
</evidence>
<keyword evidence="1" id="KW-0175">Coiled coil</keyword>
<evidence type="ECO:0000313" key="3">
    <source>
        <dbReference type="EMBL" id="GLB45164.1"/>
    </source>
</evidence>
<sequence>MLSSVKKFVSERRKGLATAAAVAGGVYVVRGFVRDRLEEIKDRLERERVARENLRRRFDQTQENVAYTVMALVQTLAEQVLREMDVEGLTAELQGRSRARRELLLQRERERERGKEEGRERPPSSVGSSVDVVSDAESAVVSVASGLGHEKGKGKGKQQEEGGDISTEGLQSWVEESGTPRVHQVEGAGRQVVGAPESTRNGESSVDSVMSSSMVSDSSSTRTTAELWNEVKILTFTRTLTTLYSTTLLSLLTTIQLTLLARSKYIHSVLQLEREERMQDRLEDELSLSNILMKSGKGLEELLAGDMSAVLDDDEDQPAEAEYISEEVESRFLTLSWWILHVGWKDVGERVRRGVEEAFEGVSLKSKLAAIDLHRLVSDVRRRVEHEVTFEGKERRINFLSSLLPPTPETVQHVLTQGGFSSQVPPAPYDLLEFDDISAASASSQLSQSHPHLPTLPVHLPHTQDPAFTALLDETREIIASPDFTRVLEVCLDQATDVLFAGLEKSVFVESSPALPPAGEPVRIRLAGLLPGLARWSRLAMNALPNELVDNILAVREVGCLSGIMFARFEERFR</sequence>